<dbReference type="NCBIfam" id="TIGR01681">
    <property type="entry name" value="HAD-SF-IIIC"/>
    <property type="match status" value="1"/>
</dbReference>
<dbReference type="EMBL" id="QQNB01000001">
    <property type="protein sequence ID" value="RDE06296.1"/>
    <property type="molecule type" value="Genomic_DNA"/>
</dbReference>
<dbReference type="Gene3D" id="3.40.50.1110">
    <property type="entry name" value="SGNH hydrolase"/>
    <property type="match status" value="1"/>
</dbReference>
<dbReference type="InterPro" id="IPR010037">
    <property type="entry name" value="FkbH_domain"/>
</dbReference>
<evidence type="ECO:0000313" key="1">
    <source>
        <dbReference type="EMBL" id="RDE06296.1"/>
    </source>
</evidence>
<dbReference type="InterPro" id="IPR023214">
    <property type="entry name" value="HAD_sf"/>
</dbReference>
<organism evidence="1 2">
    <name type="scientific">Sphingomonas aracearum</name>
    <dbReference type="NCBI Taxonomy" id="2283317"/>
    <lineage>
        <taxon>Bacteria</taxon>
        <taxon>Pseudomonadati</taxon>
        <taxon>Pseudomonadota</taxon>
        <taxon>Alphaproteobacteria</taxon>
        <taxon>Sphingomonadales</taxon>
        <taxon>Sphingomonadaceae</taxon>
        <taxon>Sphingomonas</taxon>
    </lineage>
</organism>
<dbReference type="NCBIfam" id="TIGR01686">
    <property type="entry name" value="FkbH"/>
    <property type="match status" value="1"/>
</dbReference>
<dbReference type="SUPFAM" id="SSF56784">
    <property type="entry name" value="HAD-like"/>
    <property type="match status" value="1"/>
</dbReference>
<name>A0A369VV83_9SPHN</name>
<protein>
    <submittedName>
        <fullName evidence="1">HAD-IIIC family phosphatase</fullName>
    </submittedName>
</protein>
<dbReference type="InterPro" id="IPR010033">
    <property type="entry name" value="HAD_SF_ppase_IIIC"/>
</dbReference>
<dbReference type="GO" id="GO:0016788">
    <property type="term" value="F:hydrolase activity, acting on ester bonds"/>
    <property type="evidence" value="ECO:0007669"/>
    <property type="project" value="UniProtKB-ARBA"/>
</dbReference>
<reference evidence="1 2" key="1">
    <citation type="submission" date="2018-07" db="EMBL/GenBank/DDBJ databases">
        <title>a novel species of Sphingomonas isolated from the rhizosphere soil of Araceae plant.</title>
        <authorList>
            <person name="Zhiyong W."/>
            <person name="Qinglan Z."/>
            <person name="Zhiwei F."/>
            <person name="Ding X."/>
            <person name="Gejiao W."/>
            <person name="Shixue Z."/>
        </authorList>
    </citation>
    <scope>NUCLEOTIDE SEQUENCE [LARGE SCALE GENOMIC DNA]</scope>
    <source>
        <strain evidence="1 2">WZY 27</strain>
    </source>
</reference>
<dbReference type="Proteomes" id="UP000253918">
    <property type="component" value="Unassembled WGS sequence"/>
</dbReference>
<sequence>MLVWCPPLSDPAGALRAARAIEKPERRLSALLTLARHDRDALCTHKLDTSISALMAGGASAAAGLAARRLAVLGSHSVEHLLPAIRVGAAARGVAAATHVGGYGQFRQELLIGDTALAAFAPDTILLATDAAALLPAVPLNSTQEVADAAVASATESLIRLWHAARSRYGAMPLQQTLARQATALIGCNEHLLPGSPATLAAELDRSIRRAAAREGVPLIDLSRLPEAIGSNLLIDPVRWHQAKQLINPVLAPLFGELVAQVLAAQSGKSRKCLVLDCDHTLWGGVVGDDGLAGLRLGQGSPEGEAFAAFQRYVAGLARRGIILAVCSKNDETVARSVFDLHPEMVLRSPDIACFVANWQDKASNLRSIAATLNIGVDSLVFVDDNPVERAIVRRELPEVAVPELPGDVCGYPERIAAAGWFETVQLTGDDFARATSYAANAHRALASAQATDVDGFLSSLDMVMDARPIGALDRARAVQLINKSNQFNLTTLRRTPEELQEVLATPGALALAVRLRDAFGDSGLVSVVIARPDAALPADAWLIDTWLMSCRVLGRGVERAVLGVLLEAAKKRNVSMLTGMFRPSGRNHMVEQHYASLGFTACAGGDGLPEDATYWRLAVAGAVPPPHHIKVHHDDDAAADLCRLDAGHV</sequence>
<keyword evidence="2" id="KW-1185">Reference proteome</keyword>
<dbReference type="OrthoDB" id="323926at2"/>
<dbReference type="Gene3D" id="3.40.50.1000">
    <property type="entry name" value="HAD superfamily/HAD-like"/>
    <property type="match status" value="1"/>
</dbReference>
<evidence type="ECO:0000313" key="2">
    <source>
        <dbReference type="Proteomes" id="UP000253918"/>
    </source>
</evidence>
<dbReference type="AlphaFoldDB" id="A0A369VV83"/>
<proteinExistence type="predicted"/>
<dbReference type="RefSeq" id="WP_114685878.1">
    <property type="nucleotide sequence ID" value="NZ_QQNB01000001.1"/>
</dbReference>
<accession>A0A369VV83</accession>
<gene>
    <name evidence="1" type="ORF">DVW87_00760</name>
</gene>
<comment type="caution">
    <text evidence="1">The sequence shown here is derived from an EMBL/GenBank/DDBJ whole genome shotgun (WGS) entry which is preliminary data.</text>
</comment>
<dbReference type="InterPro" id="IPR036412">
    <property type="entry name" value="HAD-like_sf"/>
</dbReference>
<dbReference type="InterPro" id="IPR036514">
    <property type="entry name" value="SGNH_hydro_sf"/>
</dbReference>